<feature type="compositionally biased region" description="Polar residues" evidence="1">
    <location>
        <begin position="16"/>
        <end position="33"/>
    </location>
</feature>
<protein>
    <submittedName>
        <fullName evidence="2">Uncharacterized protein</fullName>
    </submittedName>
</protein>
<feature type="region of interest" description="Disordered" evidence="1">
    <location>
        <begin position="58"/>
        <end position="79"/>
    </location>
</feature>
<evidence type="ECO:0000313" key="2">
    <source>
        <dbReference type="EMBL" id="OAQ79921.1"/>
    </source>
</evidence>
<evidence type="ECO:0000256" key="1">
    <source>
        <dbReference type="SAM" id="MobiDB-lite"/>
    </source>
</evidence>
<organism evidence="2 4">
    <name type="scientific">Purpureocillium lilacinum</name>
    <name type="common">Paecilomyces lilacinus</name>
    <dbReference type="NCBI Taxonomy" id="33203"/>
    <lineage>
        <taxon>Eukaryota</taxon>
        <taxon>Fungi</taxon>
        <taxon>Dikarya</taxon>
        <taxon>Ascomycota</taxon>
        <taxon>Pezizomycotina</taxon>
        <taxon>Sordariomycetes</taxon>
        <taxon>Hypocreomycetidae</taxon>
        <taxon>Hypocreales</taxon>
        <taxon>Ophiocordycipitaceae</taxon>
        <taxon>Purpureocillium</taxon>
    </lineage>
</organism>
<feature type="compositionally biased region" description="Basic residues" evidence="1">
    <location>
        <begin position="62"/>
        <end position="77"/>
    </location>
</feature>
<dbReference type="EMBL" id="LSBH01000004">
    <property type="protein sequence ID" value="OAQ79921.1"/>
    <property type="molecule type" value="Genomic_DNA"/>
</dbReference>
<dbReference type="EMBL" id="LSBI01000006">
    <property type="protein sequence ID" value="OAQ88678.1"/>
    <property type="molecule type" value="Genomic_DNA"/>
</dbReference>
<dbReference type="AlphaFoldDB" id="A0A179GRK9"/>
<evidence type="ECO:0000313" key="3">
    <source>
        <dbReference type="EMBL" id="OAQ88678.1"/>
    </source>
</evidence>
<comment type="caution">
    <text evidence="2">The sequence shown here is derived from an EMBL/GenBank/DDBJ whole genome shotgun (WGS) entry which is preliminary data.</text>
</comment>
<dbReference type="Proteomes" id="UP000078340">
    <property type="component" value="Unassembled WGS sequence"/>
</dbReference>
<proteinExistence type="predicted"/>
<gene>
    <name evidence="2" type="ORF">VFPBJ_05506</name>
    <name evidence="3" type="ORF">VFPFJ_07143</name>
</gene>
<accession>A0A179GRK9</accession>
<reference evidence="2 4" key="1">
    <citation type="submission" date="2016-01" db="EMBL/GenBank/DDBJ databases">
        <title>Biosynthesis of antibiotic leucinostatins and their inhibition on Phytophthora in bio-control Purpureocillium lilacinum.</title>
        <authorList>
            <person name="Wang G."/>
            <person name="Liu Z."/>
            <person name="Lin R."/>
            <person name="Li E."/>
            <person name="Mao Z."/>
            <person name="Ling J."/>
            <person name="Yin W."/>
            <person name="Xie B."/>
        </authorList>
    </citation>
    <scope>NUCLEOTIDE SEQUENCE [LARGE SCALE GENOMIC DNA]</scope>
    <source>
        <strain evidence="2">PLBJ-1</strain>
        <strain evidence="3">PLFJ-1</strain>
    </source>
</reference>
<feature type="region of interest" description="Disordered" evidence="1">
    <location>
        <begin position="1"/>
        <end position="37"/>
    </location>
</feature>
<dbReference type="Proteomes" id="UP000078240">
    <property type="component" value="Unassembled WGS sequence"/>
</dbReference>
<name>A0A179GRK9_PURLI</name>
<evidence type="ECO:0000313" key="4">
    <source>
        <dbReference type="Proteomes" id="UP000078240"/>
    </source>
</evidence>
<sequence>MDSDTAAFSRFRRQHSSALPLTPKISSDPSSSRGGEKSGRFARGYICRQCVHPRCPELRAGAPRRKSTQQRRGKPAARRAPPCDRLRCCHCGSGTVSRYFHWRRLGLSRSVKLPAWTLVARRGYRYRRTTARSGRQSTWGTRTHKNGSRDLAALPPFIIVAPPLF</sequence>